<dbReference type="SMART" id="SM00862">
    <property type="entry name" value="Trans_reg_C"/>
    <property type="match status" value="1"/>
</dbReference>
<dbReference type="CDD" id="cd00383">
    <property type="entry name" value="trans_reg_C"/>
    <property type="match status" value="1"/>
</dbReference>
<name>A0ABN1H1C8_9ACTN</name>
<dbReference type="Gene3D" id="6.10.250.690">
    <property type="match status" value="1"/>
</dbReference>
<dbReference type="InterPro" id="IPR011006">
    <property type="entry name" value="CheY-like_superfamily"/>
</dbReference>
<dbReference type="Gene3D" id="1.10.10.10">
    <property type="entry name" value="Winged helix-like DNA-binding domain superfamily/Winged helix DNA-binding domain"/>
    <property type="match status" value="1"/>
</dbReference>
<keyword evidence="2" id="KW-0597">Phosphoprotein</keyword>
<feature type="domain" description="OmpR/PhoB-type" evidence="5">
    <location>
        <begin position="136"/>
        <end position="235"/>
    </location>
</feature>
<dbReference type="InterPro" id="IPR036388">
    <property type="entry name" value="WH-like_DNA-bd_sf"/>
</dbReference>
<dbReference type="Pfam" id="PF00486">
    <property type="entry name" value="Trans_reg_C"/>
    <property type="match status" value="1"/>
</dbReference>
<organism evidence="6 7">
    <name type="scientific">Sporichthya brevicatena</name>
    <dbReference type="NCBI Taxonomy" id="171442"/>
    <lineage>
        <taxon>Bacteria</taxon>
        <taxon>Bacillati</taxon>
        <taxon>Actinomycetota</taxon>
        <taxon>Actinomycetes</taxon>
        <taxon>Sporichthyales</taxon>
        <taxon>Sporichthyaceae</taxon>
        <taxon>Sporichthya</taxon>
    </lineage>
</organism>
<evidence type="ECO:0000313" key="7">
    <source>
        <dbReference type="Proteomes" id="UP001500957"/>
    </source>
</evidence>
<sequence length="239" mass="26244">MTQRQNFDGRACVLVVDDDATLRRALGINLRTRGYEVLDAADGATALAVAARRSPDVVILDLGLPDLDGVEVIHGLRGWCSAPIVVLSAREDQAQKVAALDAGADDYVTKPFGMDELLARIRVALRRAVVPTEESTPVVTTPDFTVDLAARRVTTASGEVRLTPTEWALLEVLVRHAGRHVPSRTLLQEVWGPAYGTETNYLRVYVAQLRRKLEPDPARPRYLITDPGMGYHFVPADPR</sequence>
<feature type="modified residue" description="4-aspartylphosphate" evidence="2">
    <location>
        <position position="61"/>
    </location>
</feature>
<feature type="DNA-binding region" description="OmpR/PhoB-type" evidence="3">
    <location>
        <begin position="136"/>
        <end position="235"/>
    </location>
</feature>
<dbReference type="SUPFAM" id="SSF52172">
    <property type="entry name" value="CheY-like"/>
    <property type="match status" value="1"/>
</dbReference>
<dbReference type="RefSeq" id="WP_344606495.1">
    <property type="nucleotide sequence ID" value="NZ_BAAAHE010000026.1"/>
</dbReference>
<dbReference type="SMART" id="SM00448">
    <property type="entry name" value="REC"/>
    <property type="match status" value="1"/>
</dbReference>
<feature type="domain" description="Response regulatory" evidence="4">
    <location>
        <begin position="12"/>
        <end position="125"/>
    </location>
</feature>
<evidence type="ECO:0000259" key="5">
    <source>
        <dbReference type="PROSITE" id="PS51755"/>
    </source>
</evidence>
<evidence type="ECO:0000256" key="3">
    <source>
        <dbReference type="PROSITE-ProRule" id="PRU01091"/>
    </source>
</evidence>
<dbReference type="PANTHER" id="PTHR48111">
    <property type="entry name" value="REGULATOR OF RPOS"/>
    <property type="match status" value="1"/>
</dbReference>
<evidence type="ECO:0000259" key="4">
    <source>
        <dbReference type="PROSITE" id="PS50110"/>
    </source>
</evidence>
<evidence type="ECO:0000256" key="1">
    <source>
        <dbReference type="ARBA" id="ARBA00023125"/>
    </source>
</evidence>
<dbReference type="Proteomes" id="UP001500957">
    <property type="component" value="Unassembled WGS sequence"/>
</dbReference>
<dbReference type="Gene3D" id="3.40.50.2300">
    <property type="match status" value="1"/>
</dbReference>
<accession>A0ABN1H1C8</accession>
<keyword evidence="1 3" id="KW-0238">DNA-binding</keyword>
<dbReference type="PANTHER" id="PTHR48111:SF50">
    <property type="entry name" value="KDP OPERON TRANSCRIPTIONAL REGULATORY PROTEIN KDPE"/>
    <property type="match status" value="1"/>
</dbReference>
<reference evidence="6 7" key="1">
    <citation type="journal article" date="2019" name="Int. J. Syst. Evol. Microbiol.">
        <title>The Global Catalogue of Microorganisms (GCM) 10K type strain sequencing project: providing services to taxonomists for standard genome sequencing and annotation.</title>
        <authorList>
            <consortium name="The Broad Institute Genomics Platform"/>
            <consortium name="The Broad Institute Genome Sequencing Center for Infectious Disease"/>
            <person name="Wu L."/>
            <person name="Ma J."/>
        </authorList>
    </citation>
    <scope>NUCLEOTIDE SEQUENCE [LARGE SCALE GENOMIC DNA]</scope>
    <source>
        <strain evidence="6 7">JCM 10671</strain>
    </source>
</reference>
<dbReference type="InterPro" id="IPR039420">
    <property type="entry name" value="WalR-like"/>
</dbReference>
<dbReference type="EMBL" id="BAAAHE010000026">
    <property type="protein sequence ID" value="GAA0626163.1"/>
    <property type="molecule type" value="Genomic_DNA"/>
</dbReference>
<dbReference type="CDD" id="cd17620">
    <property type="entry name" value="REC_OmpR_KdpE-like"/>
    <property type="match status" value="1"/>
</dbReference>
<dbReference type="InterPro" id="IPR001867">
    <property type="entry name" value="OmpR/PhoB-type_DNA-bd"/>
</dbReference>
<evidence type="ECO:0000256" key="2">
    <source>
        <dbReference type="PROSITE-ProRule" id="PRU00169"/>
    </source>
</evidence>
<dbReference type="InterPro" id="IPR001789">
    <property type="entry name" value="Sig_transdc_resp-reg_receiver"/>
</dbReference>
<proteinExistence type="predicted"/>
<gene>
    <name evidence="6" type="ORF">GCM10009547_31930</name>
</gene>
<evidence type="ECO:0000313" key="6">
    <source>
        <dbReference type="EMBL" id="GAA0626163.1"/>
    </source>
</evidence>
<keyword evidence="7" id="KW-1185">Reference proteome</keyword>
<comment type="caution">
    <text evidence="6">The sequence shown here is derived from an EMBL/GenBank/DDBJ whole genome shotgun (WGS) entry which is preliminary data.</text>
</comment>
<dbReference type="PROSITE" id="PS51755">
    <property type="entry name" value="OMPR_PHOB"/>
    <property type="match status" value="1"/>
</dbReference>
<protein>
    <submittedName>
        <fullName evidence="6">Response regulator</fullName>
    </submittedName>
</protein>
<dbReference type="PROSITE" id="PS50110">
    <property type="entry name" value="RESPONSE_REGULATORY"/>
    <property type="match status" value="1"/>
</dbReference>
<dbReference type="Pfam" id="PF00072">
    <property type="entry name" value="Response_reg"/>
    <property type="match status" value="1"/>
</dbReference>